<feature type="binding site" evidence="7">
    <location>
        <position position="181"/>
    </location>
    <ligand>
        <name>dimethylallyl phosphate</name>
        <dbReference type="ChEBI" id="CHEBI:88052"/>
    </ligand>
</feature>
<evidence type="ECO:0000313" key="10">
    <source>
        <dbReference type="Proteomes" id="UP000318741"/>
    </source>
</evidence>
<dbReference type="GO" id="GO:0106141">
    <property type="term" value="F:flavin prenyltransferase activity"/>
    <property type="evidence" value="ECO:0007669"/>
    <property type="project" value="UniProtKB-EC"/>
</dbReference>
<dbReference type="KEGG" id="acaf:CA12_43370"/>
<dbReference type="SUPFAM" id="SSF52507">
    <property type="entry name" value="Homo-oligomeric flavin-containing Cys decarboxylases, HFCD"/>
    <property type="match status" value="1"/>
</dbReference>
<feature type="binding site" evidence="7">
    <location>
        <position position="41"/>
    </location>
    <ligand>
        <name>FMN</name>
        <dbReference type="ChEBI" id="CHEBI:58210"/>
    </ligand>
</feature>
<dbReference type="Gene3D" id="3.40.50.1950">
    <property type="entry name" value="Flavin prenyltransferase-like"/>
    <property type="match status" value="1"/>
</dbReference>
<dbReference type="EMBL" id="CP036265">
    <property type="protein sequence ID" value="QDT18196.1"/>
    <property type="molecule type" value="Genomic_DNA"/>
</dbReference>
<evidence type="ECO:0000259" key="8">
    <source>
        <dbReference type="Pfam" id="PF02441"/>
    </source>
</evidence>
<dbReference type="NCBIfam" id="TIGR00421">
    <property type="entry name" value="ubiX_pad"/>
    <property type="match status" value="1"/>
</dbReference>
<evidence type="ECO:0000256" key="2">
    <source>
        <dbReference type="ARBA" id="ARBA00022630"/>
    </source>
</evidence>
<keyword evidence="4 7" id="KW-0808">Transferase</keyword>
<dbReference type="HAMAP" id="MF_01984">
    <property type="entry name" value="ubiX_pad"/>
    <property type="match status" value="1"/>
</dbReference>
<evidence type="ECO:0000256" key="5">
    <source>
        <dbReference type="ARBA" id="ARBA00050612"/>
    </source>
</evidence>
<evidence type="ECO:0000256" key="3">
    <source>
        <dbReference type="ARBA" id="ARBA00022643"/>
    </source>
</evidence>
<reference evidence="9 10" key="1">
    <citation type="submission" date="2019-02" db="EMBL/GenBank/DDBJ databases">
        <title>Deep-cultivation of Planctomycetes and their phenomic and genomic characterization uncovers novel biology.</title>
        <authorList>
            <person name="Wiegand S."/>
            <person name="Jogler M."/>
            <person name="Boedeker C."/>
            <person name="Pinto D."/>
            <person name="Vollmers J."/>
            <person name="Rivas-Marin E."/>
            <person name="Kohn T."/>
            <person name="Peeters S.H."/>
            <person name="Heuer A."/>
            <person name="Rast P."/>
            <person name="Oberbeckmann S."/>
            <person name="Bunk B."/>
            <person name="Jeske O."/>
            <person name="Meyerdierks A."/>
            <person name="Storesund J.E."/>
            <person name="Kallscheuer N."/>
            <person name="Luecker S."/>
            <person name="Lage O.M."/>
            <person name="Pohl T."/>
            <person name="Merkel B.J."/>
            <person name="Hornburger P."/>
            <person name="Mueller R.-W."/>
            <person name="Bruemmer F."/>
            <person name="Labrenz M."/>
            <person name="Spormann A.M."/>
            <person name="Op den Camp H."/>
            <person name="Overmann J."/>
            <person name="Amann R."/>
            <person name="Jetten M.S.M."/>
            <person name="Mascher T."/>
            <person name="Medema M.H."/>
            <person name="Devos D.P."/>
            <person name="Kaster A.-K."/>
            <person name="Ovreas L."/>
            <person name="Rohde M."/>
            <person name="Galperin M.Y."/>
            <person name="Jogler C."/>
        </authorList>
    </citation>
    <scope>NUCLEOTIDE SEQUENCE [LARGE SCALE GENOMIC DNA]</scope>
    <source>
        <strain evidence="9 10">CA12</strain>
    </source>
</reference>
<dbReference type="InterPro" id="IPR003382">
    <property type="entry name" value="Flavoprotein"/>
</dbReference>
<dbReference type="GO" id="GO:0016829">
    <property type="term" value="F:lyase activity"/>
    <property type="evidence" value="ECO:0007669"/>
    <property type="project" value="UniProtKB-KW"/>
</dbReference>
<evidence type="ECO:0000256" key="7">
    <source>
        <dbReference type="HAMAP-Rule" id="MF_01984"/>
    </source>
</evidence>
<keyword evidence="9" id="KW-0456">Lyase</keyword>
<keyword evidence="1 7" id="KW-0637">Prenyltransferase</keyword>
<evidence type="ECO:0000256" key="6">
    <source>
        <dbReference type="ARBA" id="ARBA00060793"/>
    </source>
</evidence>
<feature type="binding site" evidence="7">
    <location>
        <begin position="116"/>
        <end position="119"/>
    </location>
    <ligand>
        <name>FMN</name>
        <dbReference type="ChEBI" id="CHEBI:58210"/>
    </ligand>
</feature>
<dbReference type="OrthoDB" id="9781577at2"/>
<feature type="binding site" evidence="7">
    <location>
        <position position="197"/>
    </location>
    <ligand>
        <name>dimethylallyl phosphate</name>
        <dbReference type="ChEBI" id="CHEBI:88052"/>
    </ligand>
</feature>
<comment type="similarity">
    <text evidence="6 7">Belongs to the UbiX/PAD1 family.</text>
</comment>
<comment type="catalytic activity">
    <reaction evidence="5 7">
        <text>dimethylallyl phosphate + FMNH2 = prenylated FMNH2 + phosphate</text>
        <dbReference type="Rhea" id="RHEA:37743"/>
        <dbReference type="ChEBI" id="CHEBI:43474"/>
        <dbReference type="ChEBI" id="CHEBI:57618"/>
        <dbReference type="ChEBI" id="CHEBI:87467"/>
        <dbReference type="ChEBI" id="CHEBI:88052"/>
        <dbReference type="EC" id="2.5.1.129"/>
    </reaction>
</comment>
<gene>
    <name evidence="7" type="primary">ubiX</name>
    <name evidence="9" type="ORF">CA12_43370</name>
</gene>
<keyword evidence="2 7" id="KW-0285">Flavoprotein</keyword>
<feature type="binding site" evidence="7">
    <location>
        <position position="151"/>
    </location>
    <ligand>
        <name>FMN</name>
        <dbReference type="ChEBI" id="CHEBI:58210"/>
    </ligand>
</feature>
<keyword evidence="10" id="KW-1185">Reference proteome</keyword>
<proteinExistence type="inferred from homology"/>
<sequence>MTEPREPPLVVGVTGASGAAYAVRLLRVLLAAGRDVHAVFSPAAVQVFRDELHTDLSPVTLDVEALFTMRFPWSDRPLEPVPEGCGALTVHRHVDWSAGPASGSFRTGGMVICPCSMGTLASVAGGLCSNLIHRAAAVHLKERRKLIVVPRETPLSAIHLGNMQTVAAAGAVLLPAMPGFYHGVNGVDDLVDFVVARIVDQLGIDRDLMTRWGT</sequence>
<dbReference type="InterPro" id="IPR004507">
    <property type="entry name" value="UbiX-like"/>
</dbReference>
<name>A0A517PFN8_9PLAN</name>
<dbReference type="InterPro" id="IPR036551">
    <property type="entry name" value="Flavin_trans-like"/>
</dbReference>
<dbReference type="FunFam" id="3.40.50.1950:FF:000001">
    <property type="entry name" value="Flavin prenyltransferase UbiX"/>
    <property type="match status" value="1"/>
</dbReference>
<evidence type="ECO:0000313" key="9">
    <source>
        <dbReference type="EMBL" id="QDT18196.1"/>
    </source>
</evidence>
<evidence type="ECO:0000256" key="1">
    <source>
        <dbReference type="ARBA" id="ARBA00022602"/>
    </source>
</evidence>
<comment type="function">
    <text evidence="7">Flavin prenyltransferase that catalyzes the synthesis of the prenylated FMN cofactor (prenyl-FMN) for 4-hydroxy-3-polyprenylbenzoic acid decarboxylase UbiD. The prenyltransferase is metal-independent and links a dimethylallyl moiety from dimethylallyl monophosphate (DMAP) to the flavin N5 and C6 atoms of FMN.</text>
</comment>
<keyword evidence="3 7" id="KW-0288">FMN</keyword>
<feature type="binding site" evidence="7">
    <location>
        <begin position="15"/>
        <end position="17"/>
    </location>
    <ligand>
        <name>FMN</name>
        <dbReference type="ChEBI" id="CHEBI:58210"/>
    </ligand>
</feature>
<dbReference type="Proteomes" id="UP000318741">
    <property type="component" value="Chromosome"/>
</dbReference>
<evidence type="ECO:0000256" key="4">
    <source>
        <dbReference type="ARBA" id="ARBA00022679"/>
    </source>
</evidence>
<feature type="domain" description="Flavoprotein" evidence="8">
    <location>
        <begin position="9"/>
        <end position="202"/>
    </location>
</feature>
<feature type="binding site" evidence="7">
    <location>
        <position position="128"/>
    </location>
    <ligand>
        <name>FMN</name>
        <dbReference type="ChEBI" id="CHEBI:58210"/>
    </ligand>
</feature>
<dbReference type="EC" id="2.5.1.129" evidence="7"/>
<organism evidence="9 10">
    <name type="scientific">Alienimonas californiensis</name>
    <dbReference type="NCBI Taxonomy" id="2527989"/>
    <lineage>
        <taxon>Bacteria</taxon>
        <taxon>Pseudomonadati</taxon>
        <taxon>Planctomycetota</taxon>
        <taxon>Planctomycetia</taxon>
        <taxon>Planctomycetales</taxon>
        <taxon>Planctomycetaceae</taxon>
        <taxon>Alienimonas</taxon>
    </lineage>
</organism>
<protein>
    <recommendedName>
        <fullName evidence="7">Flavin prenyltransferase UbiX</fullName>
        <ecNumber evidence="7">2.5.1.129</ecNumber>
    </recommendedName>
</protein>
<dbReference type="RefSeq" id="WP_145361159.1">
    <property type="nucleotide sequence ID" value="NZ_CP036265.1"/>
</dbReference>
<dbReference type="Pfam" id="PF02441">
    <property type="entry name" value="Flavoprotein"/>
    <property type="match status" value="1"/>
</dbReference>
<dbReference type="AlphaFoldDB" id="A0A517PFN8"/>
<accession>A0A517PFN8</accession>